<dbReference type="InterPro" id="IPR008367">
    <property type="entry name" value="Regucalcin"/>
</dbReference>
<comment type="subcellular location">
    <subcellularLocation>
        <location evidence="5">Cytoplasm</location>
    </subcellularLocation>
</comment>
<dbReference type="InterPro" id="IPR005511">
    <property type="entry name" value="SMP-30"/>
</dbReference>
<dbReference type="EMBL" id="PYAS01000001">
    <property type="protein sequence ID" value="PSL33657.1"/>
    <property type="molecule type" value="Genomic_DNA"/>
</dbReference>
<dbReference type="GO" id="GO:0019853">
    <property type="term" value="P:L-ascorbic acid biosynthetic process"/>
    <property type="evidence" value="ECO:0007669"/>
    <property type="project" value="TreeGrafter"/>
</dbReference>
<evidence type="ECO:0000256" key="13">
    <source>
        <dbReference type="ARBA" id="ARBA00032464"/>
    </source>
</evidence>
<comment type="cofactor">
    <cofactor evidence="3">
        <name>Mn(2+)</name>
        <dbReference type="ChEBI" id="CHEBI:29035"/>
    </cofactor>
</comment>
<evidence type="ECO:0000256" key="15">
    <source>
        <dbReference type="PIRSR" id="PIRSR605511-2"/>
    </source>
</evidence>
<evidence type="ECO:0000256" key="3">
    <source>
        <dbReference type="ARBA" id="ARBA00001936"/>
    </source>
</evidence>
<keyword evidence="18" id="KW-1185">Reference proteome</keyword>
<evidence type="ECO:0000256" key="12">
    <source>
        <dbReference type="ARBA" id="ARBA00022837"/>
    </source>
</evidence>
<keyword evidence="9" id="KW-0963">Cytoplasm</keyword>
<dbReference type="GO" id="GO:0005509">
    <property type="term" value="F:calcium ion binding"/>
    <property type="evidence" value="ECO:0007669"/>
    <property type="project" value="InterPro"/>
</dbReference>
<comment type="cofactor">
    <cofactor evidence="15">
        <name>Zn(2+)</name>
        <dbReference type="ChEBI" id="CHEBI:29105"/>
    </cofactor>
    <text evidence="15">Binds 1 divalent metal cation per subunit.</text>
</comment>
<comment type="catalytic activity">
    <reaction evidence="1">
        <text>D-glucono-1,5-lactone + H2O = D-gluconate + H(+)</text>
        <dbReference type="Rhea" id="RHEA:10440"/>
        <dbReference type="ChEBI" id="CHEBI:15377"/>
        <dbReference type="ChEBI" id="CHEBI:15378"/>
        <dbReference type="ChEBI" id="CHEBI:16217"/>
        <dbReference type="ChEBI" id="CHEBI:18391"/>
        <dbReference type="EC" id="3.1.1.17"/>
    </reaction>
</comment>
<dbReference type="GO" id="GO:0030234">
    <property type="term" value="F:enzyme regulator activity"/>
    <property type="evidence" value="ECO:0007669"/>
    <property type="project" value="InterPro"/>
</dbReference>
<evidence type="ECO:0000256" key="2">
    <source>
        <dbReference type="ARBA" id="ARBA00001913"/>
    </source>
</evidence>
<dbReference type="Proteomes" id="UP000241964">
    <property type="component" value="Unassembled WGS sequence"/>
</dbReference>
<gene>
    <name evidence="17" type="ORF">CLV60_10126</name>
</gene>
<dbReference type="PANTHER" id="PTHR10907:SF47">
    <property type="entry name" value="REGUCALCIN"/>
    <property type="match status" value="1"/>
</dbReference>
<feature type="binding site" evidence="15">
    <location>
        <position position="146"/>
    </location>
    <ligand>
        <name>a divalent metal cation</name>
        <dbReference type="ChEBI" id="CHEBI:60240"/>
    </ligand>
</feature>
<evidence type="ECO:0000256" key="9">
    <source>
        <dbReference type="ARBA" id="ARBA00022490"/>
    </source>
</evidence>
<keyword evidence="12" id="KW-0106">Calcium</keyword>
<evidence type="ECO:0000313" key="18">
    <source>
        <dbReference type="Proteomes" id="UP000241964"/>
    </source>
</evidence>
<dbReference type="PRINTS" id="PR01790">
    <property type="entry name" value="SMP30FAMILY"/>
</dbReference>
<dbReference type="RefSeq" id="WP_106593367.1">
    <property type="nucleotide sequence ID" value="NZ_PYAS01000001.1"/>
</dbReference>
<dbReference type="GO" id="GO:0005737">
    <property type="term" value="C:cytoplasm"/>
    <property type="evidence" value="ECO:0007669"/>
    <property type="project" value="UniProtKB-SubCell"/>
</dbReference>
<comment type="cofactor">
    <cofactor evidence="4">
        <name>Mg(2+)</name>
        <dbReference type="ChEBI" id="CHEBI:18420"/>
    </cofactor>
</comment>
<dbReference type="OrthoDB" id="2633250at2"/>
<evidence type="ECO:0000313" key="17">
    <source>
        <dbReference type="EMBL" id="PSL33657.1"/>
    </source>
</evidence>
<evidence type="ECO:0000256" key="1">
    <source>
        <dbReference type="ARBA" id="ARBA00001589"/>
    </source>
</evidence>
<evidence type="ECO:0000256" key="6">
    <source>
        <dbReference type="ARBA" id="ARBA00008853"/>
    </source>
</evidence>
<dbReference type="EC" id="3.1.1.17" evidence="7"/>
<dbReference type="PRINTS" id="PR01791">
    <property type="entry name" value="REGUCALCIN"/>
</dbReference>
<evidence type="ECO:0000256" key="7">
    <source>
        <dbReference type="ARBA" id="ARBA00013227"/>
    </source>
</evidence>
<sequence length="291" mass="31502">MNWEVAGSFRCHLGEGPVWDVASQSVLWVDVAEGNIHQLCVDSGSHSKYFTGQQTGSIALEETGMLVAALQNGFFLINLRDKTQVPLADPERHLPGNRFNDGKCDPAGRFWAGTMSVQNEPGAGKLYCLDRDGSVSAKISGVGCSNGLAWSPDQQTFYFIDSPAQNVVAYDYDVATGKICNSRTILEIPRQNGIPDGMTIDTEGMLWIALWGGGKVIRVSPETGTILDQIALPVSQVSSCTFGGAGLRDLYITSASIGLTDKELQQQPLAGSLFVCKNTPFQGYEPHYFVR</sequence>
<feature type="domain" description="SMP-30/Gluconolactonase/LRE-like region" evidence="16">
    <location>
        <begin position="13"/>
        <end position="256"/>
    </location>
</feature>
<feature type="binding site" evidence="15">
    <location>
        <position position="196"/>
    </location>
    <ligand>
        <name>a divalent metal cation</name>
        <dbReference type="ChEBI" id="CHEBI:60240"/>
    </ligand>
</feature>
<evidence type="ECO:0000256" key="5">
    <source>
        <dbReference type="ARBA" id="ARBA00004496"/>
    </source>
</evidence>
<dbReference type="AlphaFoldDB" id="A0A2P8GI86"/>
<name>A0A2P8GI86_9BACT</name>
<comment type="cofactor">
    <cofactor evidence="2">
        <name>Ca(2+)</name>
        <dbReference type="ChEBI" id="CHEBI:29108"/>
    </cofactor>
</comment>
<feature type="binding site" evidence="15">
    <location>
        <position position="98"/>
    </location>
    <ligand>
        <name>substrate</name>
    </ligand>
</feature>
<evidence type="ECO:0000256" key="4">
    <source>
        <dbReference type="ARBA" id="ARBA00001946"/>
    </source>
</evidence>
<feature type="binding site" evidence="15">
    <location>
        <position position="15"/>
    </location>
    <ligand>
        <name>a divalent metal cation</name>
        <dbReference type="ChEBI" id="CHEBI:60240"/>
    </ligand>
</feature>
<accession>A0A2P8GI86</accession>
<keyword evidence="10 15" id="KW-0479">Metal-binding</keyword>
<dbReference type="SUPFAM" id="SSF63829">
    <property type="entry name" value="Calcium-dependent phosphotriesterase"/>
    <property type="match status" value="1"/>
</dbReference>
<reference evidence="17 18" key="1">
    <citation type="submission" date="2018-03" db="EMBL/GenBank/DDBJ databases">
        <title>Genomic Encyclopedia of Archaeal and Bacterial Type Strains, Phase II (KMG-II): from individual species to whole genera.</title>
        <authorList>
            <person name="Goeker M."/>
        </authorList>
    </citation>
    <scope>NUCLEOTIDE SEQUENCE [LARGE SCALE GENOMIC DNA]</scope>
    <source>
        <strain evidence="17 18">DSM 29057</strain>
    </source>
</reference>
<evidence type="ECO:0000256" key="14">
    <source>
        <dbReference type="PIRSR" id="PIRSR605511-1"/>
    </source>
</evidence>
<dbReference type="GO" id="GO:0004341">
    <property type="term" value="F:gluconolactonase activity"/>
    <property type="evidence" value="ECO:0007669"/>
    <property type="project" value="UniProtKB-EC"/>
</dbReference>
<evidence type="ECO:0000259" key="16">
    <source>
        <dbReference type="Pfam" id="PF08450"/>
    </source>
</evidence>
<evidence type="ECO:0000256" key="11">
    <source>
        <dbReference type="ARBA" id="ARBA00022801"/>
    </source>
</evidence>
<protein>
    <recommendedName>
        <fullName evidence="8">Regucalcin</fullName>
        <ecNumber evidence="7">3.1.1.17</ecNumber>
    </recommendedName>
    <alternativeName>
        <fullName evidence="13">Gluconolactonase</fullName>
    </alternativeName>
</protein>
<comment type="caution">
    <text evidence="17">The sequence shown here is derived from an EMBL/GenBank/DDBJ whole genome shotgun (WGS) entry which is preliminary data.</text>
</comment>
<evidence type="ECO:0000256" key="8">
    <source>
        <dbReference type="ARBA" id="ARBA00016808"/>
    </source>
</evidence>
<dbReference type="InterPro" id="IPR011042">
    <property type="entry name" value="6-blade_b-propeller_TolB-like"/>
</dbReference>
<organism evidence="17 18">
    <name type="scientific">Dyadobacter jiangsuensis</name>
    <dbReference type="NCBI Taxonomy" id="1591085"/>
    <lineage>
        <taxon>Bacteria</taxon>
        <taxon>Pseudomonadati</taxon>
        <taxon>Bacteroidota</taxon>
        <taxon>Cytophagia</taxon>
        <taxon>Cytophagales</taxon>
        <taxon>Spirosomataceae</taxon>
        <taxon>Dyadobacter</taxon>
    </lineage>
</organism>
<feature type="active site" description="Proton donor/acceptor" evidence="14">
    <location>
        <position position="196"/>
    </location>
</feature>
<evidence type="ECO:0000256" key="10">
    <source>
        <dbReference type="ARBA" id="ARBA00022723"/>
    </source>
</evidence>
<dbReference type="Gene3D" id="2.120.10.30">
    <property type="entry name" value="TolB, C-terminal domain"/>
    <property type="match status" value="1"/>
</dbReference>
<keyword evidence="15" id="KW-0862">Zinc</keyword>
<feature type="binding site" evidence="15">
    <location>
        <position position="100"/>
    </location>
    <ligand>
        <name>substrate</name>
    </ligand>
</feature>
<dbReference type="Pfam" id="PF08450">
    <property type="entry name" value="SGL"/>
    <property type="match status" value="1"/>
</dbReference>
<dbReference type="InterPro" id="IPR013658">
    <property type="entry name" value="SGL"/>
</dbReference>
<comment type="similarity">
    <text evidence="6">Belongs to the SMP-30/CGR1 family.</text>
</comment>
<keyword evidence="11" id="KW-0378">Hydrolase</keyword>
<dbReference type="PANTHER" id="PTHR10907">
    <property type="entry name" value="REGUCALCIN"/>
    <property type="match status" value="1"/>
</dbReference>
<proteinExistence type="inferred from homology"/>